<dbReference type="AlphaFoldDB" id="A0AAD5GI83"/>
<dbReference type="EMBL" id="JAMZMK010007713">
    <property type="protein sequence ID" value="KAI7743577.1"/>
    <property type="molecule type" value="Genomic_DNA"/>
</dbReference>
<dbReference type="Proteomes" id="UP001206925">
    <property type="component" value="Unassembled WGS sequence"/>
</dbReference>
<keyword evidence="2" id="KW-1185">Reference proteome</keyword>
<name>A0AAD5GI83_AMBAR</name>
<organism evidence="1 2">
    <name type="scientific">Ambrosia artemisiifolia</name>
    <name type="common">Common ragweed</name>
    <dbReference type="NCBI Taxonomy" id="4212"/>
    <lineage>
        <taxon>Eukaryota</taxon>
        <taxon>Viridiplantae</taxon>
        <taxon>Streptophyta</taxon>
        <taxon>Embryophyta</taxon>
        <taxon>Tracheophyta</taxon>
        <taxon>Spermatophyta</taxon>
        <taxon>Magnoliopsida</taxon>
        <taxon>eudicotyledons</taxon>
        <taxon>Gunneridae</taxon>
        <taxon>Pentapetalae</taxon>
        <taxon>asterids</taxon>
        <taxon>campanulids</taxon>
        <taxon>Asterales</taxon>
        <taxon>Asteraceae</taxon>
        <taxon>Asteroideae</taxon>
        <taxon>Heliantheae alliance</taxon>
        <taxon>Heliantheae</taxon>
        <taxon>Ambrosia</taxon>
    </lineage>
</organism>
<proteinExistence type="predicted"/>
<evidence type="ECO:0000313" key="1">
    <source>
        <dbReference type="EMBL" id="KAI7743577.1"/>
    </source>
</evidence>
<reference evidence="1" key="1">
    <citation type="submission" date="2022-06" db="EMBL/GenBank/DDBJ databases">
        <title>Uncovering the hologenomic basis of an extraordinary plant invasion.</title>
        <authorList>
            <person name="Bieker V.C."/>
            <person name="Martin M.D."/>
            <person name="Gilbert T."/>
            <person name="Hodgins K."/>
            <person name="Battlay P."/>
            <person name="Petersen B."/>
            <person name="Wilson J."/>
        </authorList>
    </citation>
    <scope>NUCLEOTIDE SEQUENCE</scope>
    <source>
        <strain evidence="1">AA19_3_7</strain>
        <tissue evidence="1">Leaf</tissue>
    </source>
</reference>
<comment type="caution">
    <text evidence="1">The sequence shown here is derived from an EMBL/GenBank/DDBJ whole genome shotgun (WGS) entry which is preliminary data.</text>
</comment>
<gene>
    <name evidence="1" type="ORF">M8C21_000776</name>
</gene>
<sequence>MVSTNAHKNLISEEKTNSEDLYANMATLSKSEMELITFGHGSAWRHEE</sequence>
<protein>
    <submittedName>
        <fullName evidence="1">Uncharacterized protein</fullName>
    </submittedName>
</protein>
<accession>A0AAD5GI83</accession>
<evidence type="ECO:0000313" key="2">
    <source>
        <dbReference type="Proteomes" id="UP001206925"/>
    </source>
</evidence>